<evidence type="ECO:0000256" key="5">
    <source>
        <dbReference type="ARBA" id="ARBA00023088"/>
    </source>
</evidence>
<dbReference type="KEGG" id="lact:D7I46_03350"/>
<evidence type="ECO:0000256" key="2">
    <source>
        <dbReference type="ARBA" id="ARBA00022525"/>
    </source>
</evidence>
<dbReference type="Pfam" id="PF00746">
    <property type="entry name" value="Gram_pos_anchor"/>
    <property type="match status" value="1"/>
</dbReference>
<dbReference type="EMBL" id="CP032627">
    <property type="protein sequence ID" value="AYG00206.1"/>
    <property type="molecule type" value="Genomic_DNA"/>
</dbReference>
<feature type="domain" description="MucBP" evidence="9">
    <location>
        <begin position="62"/>
        <end position="124"/>
    </location>
</feature>
<dbReference type="AlphaFoldDB" id="A0A387BGE7"/>
<proteinExistence type="predicted"/>
<evidence type="ECO:0000256" key="3">
    <source>
        <dbReference type="ARBA" id="ARBA00022729"/>
    </source>
</evidence>
<dbReference type="InterPro" id="IPR019931">
    <property type="entry name" value="LPXTG_anchor"/>
</dbReference>
<keyword evidence="4" id="KW-0677">Repeat</keyword>
<keyword evidence="3" id="KW-0732">Signal</keyword>
<dbReference type="InterPro" id="IPR009459">
    <property type="entry name" value="MucBP_dom"/>
</dbReference>
<organism evidence="10 11">
    <name type="scientific">Lactococcus allomyrinae</name>
    <dbReference type="NCBI Taxonomy" id="2419773"/>
    <lineage>
        <taxon>Bacteria</taxon>
        <taxon>Bacillati</taxon>
        <taxon>Bacillota</taxon>
        <taxon>Bacilli</taxon>
        <taxon>Lactobacillales</taxon>
        <taxon>Streptococcaceae</taxon>
        <taxon>Lactococcus</taxon>
    </lineage>
</organism>
<keyword evidence="7" id="KW-0472">Membrane</keyword>
<feature type="region of interest" description="Disordered" evidence="6">
    <location>
        <begin position="130"/>
        <end position="161"/>
    </location>
</feature>
<evidence type="ECO:0000256" key="1">
    <source>
        <dbReference type="ARBA" id="ARBA00022512"/>
    </source>
</evidence>
<evidence type="ECO:0000259" key="8">
    <source>
        <dbReference type="Pfam" id="PF00746"/>
    </source>
</evidence>
<keyword evidence="1" id="KW-0134">Cell wall</keyword>
<feature type="compositionally biased region" description="Basic and acidic residues" evidence="6">
    <location>
        <begin position="142"/>
        <end position="160"/>
    </location>
</feature>
<dbReference type="Proteomes" id="UP000269374">
    <property type="component" value="Chromosome"/>
</dbReference>
<evidence type="ECO:0000313" key="10">
    <source>
        <dbReference type="EMBL" id="AYG00206.1"/>
    </source>
</evidence>
<evidence type="ECO:0000256" key="7">
    <source>
        <dbReference type="SAM" id="Phobius"/>
    </source>
</evidence>
<sequence length="199" mass="21777">MGNPVDFSNIIVSGDVDTSKAGIYKVSYTRGVPNFFSNSENHGIYSAVATIKVSDKLPDKGNVIINYVDEAGNTLSKSIILSGDVGENYSSEQKHIDGYTFKEIHGNPDGQFTHQTQNITYIYKKDAVLPSDPKPSIPTSPSKKDTHKNKSIDKKVENKKLPTTGDSPSEFLLVLGGTLIVISLGVLLFRKIQARFINK</sequence>
<keyword evidence="7" id="KW-1133">Transmembrane helix</keyword>
<keyword evidence="2" id="KW-0964">Secreted</keyword>
<evidence type="ECO:0000313" key="11">
    <source>
        <dbReference type="Proteomes" id="UP000269374"/>
    </source>
</evidence>
<feature type="domain" description="Gram-positive cocci surface proteins LPxTG" evidence="8">
    <location>
        <begin position="154"/>
        <end position="191"/>
    </location>
</feature>
<reference evidence="10 11" key="1">
    <citation type="submission" date="2018-09" db="EMBL/GenBank/DDBJ databases">
        <title>Genome sequencing of strain 1JSPR-7.</title>
        <authorList>
            <person name="Heo J."/>
            <person name="Kim S.-J."/>
            <person name="Kwon S.-W."/>
        </authorList>
    </citation>
    <scope>NUCLEOTIDE SEQUENCE [LARGE SCALE GENOMIC DNA]</scope>
    <source>
        <strain evidence="10 11">1JSPR-7</strain>
    </source>
</reference>
<keyword evidence="11" id="KW-1185">Reference proteome</keyword>
<name>A0A387BGE7_9LACT</name>
<dbReference type="NCBIfam" id="TIGR01167">
    <property type="entry name" value="LPXTG_anchor"/>
    <property type="match status" value="1"/>
</dbReference>
<feature type="transmembrane region" description="Helical" evidence="7">
    <location>
        <begin position="171"/>
        <end position="189"/>
    </location>
</feature>
<accession>A0A387BGE7</accession>
<evidence type="ECO:0000259" key="9">
    <source>
        <dbReference type="Pfam" id="PF06458"/>
    </source>
</evidence>
<keyword evidence="5" id="KW-0572">Peptidoglycan-anchor</keyword>
<evidence type="ECO:0000256" key="6">
    <source>
        <dbReference type="SAM" id="MobiDB-lite"/>
    </source>
</evidence>
<gene>
    <name evidence="10" type="ORF">D7I46_03350</name>
</gene>
<dbReference type="Gene3D" id="3.10.20.320">
    <property type="entry name" value="Putative peptidoglycan bound protein (lpxtg motif)"/>
    <property type="match status" value="1"/>
</dbReference>
<dbReference type="Pfam" id="PF06458">
    <property type="entry name" value="MucBP"/>
    <property type="match status" value="1"/>
</dbReference>
<evidence type="ECO:0000256" key="4">
    <source>
        <dbReference type="ARBA" id="ARBA00022737"/>
    </source>
</evidence>
<protein>
    <submittedName>
        <fullName evidence="10">LPXTG cell wall anchor domain-containing protein</fullName>
    </submittedName>
</protein>
<dbReference type="OrthoDB" id="2171275at2"/>
<keyword evidence="7" id="KW-0812">Transmembrane</keyword>